<evidence type="ECO:0000313" key="2">
    <source>
        <dbReference type="EMBL" id="GEM49129.1"/>
    </source>
</evidence>
<name>A0A511N8F3_DEIC1</name>
<sequence length="553" mass="57192">MHGKTAGSSLIIVLLMSLIIMGSVIALISSTSLLTRKGSGYEKLAYSNLLGADAGINSFAARVQLKKYTGKVDNIDCFVQGTRASNNTSAGTCTYTAQLPSYSLSNGNTVQVEVVAINNTASSITVRSTSTTSDGTSKVVLQDFLVTRPPTTNISIPAALTSNPSIDLGGNGKIYGAPYDKSSNSSVLSSANNGILPGLTTLTTGFNHNSSPTITVADDSYLDTGSFVRVNGYTMQVTGKASGYTSTNRKYNVTQVPGGVVANGTPSATSGSTVDLVQFAVRSAPTSVTSTTARIPISDPTGFYVNDVIYFRSGSTMYSAQVTARGYTNDADLTSGYLDIKYPATAVGSTMTGTTAASASAVTAINIGTGISRYVPGASSAGSISGTGSSDLFPSGAAHNSSILSGSSLFSQTFSGKTKQDVYDLSTRYDLPPAMVLDQVNWVGPSGSATTNSNSYSINDLCGTGILIITGNLTLNGTCNSGFTGLLYVMGDFSNQGNSTINGAVVVEGQVYTSGTKVKGTMTINYDPNVFLQRGRHLAVSRISAVTATWRQQ</sequence>
<evidence type="ECO:0000313" key="3">
    <source>
        <dbReference type="Proteomes" id="UP000321306"/>
    </source>
</evidence>
<reference evidence="2 3" key="1">
    <citation type="submission" date="2019-07" db="EMBL/GenBank/DDBJ databases">
        <title>Whole genome shotgun sequence of Deinococcus cellulosilyticus NBRC 106333.</title>
        <authorList>
            <person name="Hosoyama A."/>
            <person name="Uohara A."/>
            <person name="Ohji S."/>
            <person name="Ichikawa N."/>
        </authorList>
    </citation>
    <scope>NUCLEOTIDE SEQUENCE [LARGE SCALE GENOMIC DNA]</scope>
    <source>
        <strain evidence="2 3">NBRC 106333</strain>
    </source>
</reference>
<keyword evidence="1" id="KW-0472">Membrane</keyword>
<dbReference type="OrthoDB" id="60333at2"/>
<accession>A0A511N8F3</accession>
<dbReference type="Proteomes" id="UP000321306">
    <property type="component" value="Unassembled WGS sequence"/>
</dbReference>
<protein>
    <recommendedName>
        <fullName evidence="4">Type 4 fimbrial biogenesis protein PilX N-terminal domain-containing protein</fullName>
    </recommendedName>
</protein>
<evidence type="ECO:0000256" key="1">
    <source>
        <dbReference type="SAM" id="Phobius"/>
    </source>
</evidence>
<dbReference type="AlphaFoldDB" id="A0A511N8F3"/>
<evidence type="ECO:0008006" key="4">
    <source>
        <dbReference type="Google" id="ProtNLM"/>
    </source>
</evidence>
<gene>
    <name evidence="2" type="ORF">DC3_47640</name>
</gene>
<comment type="caution">
    <text evidence="2">The sequence shown here is derived from an EMBL/GenBank/DDBJ whole genome shotgun (WGS) entry which is preliminary data.</text>
</comment>
<dbReference type="EMBL" id="BJXB01000028">
    <property type="protein sequence ID" value="GEM49129.1"/>
    <property type="molecule type" value="Genomic_DNA"/>
</dbReference>
<organism evidence="2 3">
    <name type="scientific">Deinococcus cellulosilyticus (strain DSM 18568 / NBRC 106333 / KACC 11606 / 5516J-15)</name>
    <dbReference type="NCBI Taxonomy" id="1223518"/>
    <lineage>
        <taxon>Bacteria</taxon>
        <taxon>Thermotogati</taxon>
        <taxon>Deinococcota</taxon>
        <taxon>Deinococci</taxon>
        <taxon>Deinococcales</taxon>
        <taxon>Deinococcaceae</taxon>
        <taxon>Deinococcus</taxon>
    </lineage>
</organism>
<keyword evidence="1" id="KW-1133">Transmembrane helix</keyword>
<feature type="transmembrane region" description="Helical" evidence="1">
    <location>
        <begin position="6"/>
        <end position="28"/>
    </location>
</feature>
<keyword evidence="1" id="KW-0812">Transmembrane</keyword>
<keyword evidence="3" id="KW-1185">Reference proteome</keyword>
<dbReference type="RefSeq" id="WP_146889095.1">
    <property type="nucleotide sequence ID" value="NZ_BJXB01000028.1"/>
</dbReference>
<proteinExistence type="predicted"/>